<proteinExistence type="predicted"/>
<reference evidence="1" key="1">
    <citation type="journal article" date="2020" name="G3 (Bethesda)">
        <title>High-Quality Assemblies for Three Invasive Social Wasps from the &lt;i&gt;Vespula&lt;/i&gt; Genus.</title>
        <authorList>
            <person name="Harrop T.W.R."/>
            <person name="Guhlin J."/>
            <person name="McLaughlin G.M."/>
            <person name="Permina E."/>
            <person name="Stockwell P."/>
            <person name="Gilligan J."/>
            <person name="Le Lec M.F."/>
            <person name="Gruber M.A.M."/>
            <person name="Quinn O."/>
            <person name="Lovegrove M."/>
            <person name="Duncan E.J."/>
            <person name="Remnant E.J."/>
            <person name="Van Eeckhoven J."/>
            <person name="Graham B."/>
            <person name="Knapp R.A."/>
            <person name="Langford K.W."/>
            <person name="Kronenberg Z."/>
            <person name="Press M.O."/>
            <person name="Eacker S.M."/>
            <person name="Wilson-Rankin E.E."/>
            <person name="Purcell J."/>
            <person name="Lester P.J."/>
            <person name="Dearden P.K."/>
        </authorList>
    </citation>
    <scope>NUCLEOTIDE SEQUENCE</scope>
    <source>
        <strain evidence="1">Marl-1</strain>
    </source>
</reference>
<gene>
    <name evidence="1" type="ORF">HZH66_003475</name>
</gene>
<dbReference type="Proteomes" id="UP000614350">
    <property type="component" value="Unassembled WGS sequence"/>
</dbReference>
<dbReference type="EMBL" id="JACSEA010000003">
    <property type="protein sequence ID" value="KAF7404569.1"/>
    <property type="molecule type" value="Genomic_DNA"/>
</dbReference>
<evidence type="ECO:0000313" key="2">
    <source>
        <dbReference type="Proteomes" id="UP000614350"/>
    </source>
</evidence>
<keyword evidence="2" id="KW-1185">Reference proteome</keyword>
<sequence>MVIPVGFEGWKKNVDSEDDERNHLSKKSRASFELSNPKKCAVDLKVRVWCGSEEGKIGLMQRRRSSFGFPGVSECTNLISHPRRWNNVVT</sequence>
<name>A0A834NDY4_VESVU</name>
<protein>
    <submittedName>
        <fullName evidence="1">Uncharacterized protein</fullName>
    </submittedName>
</protein>
<organism evidence="1 2">
    <name type="scientific">Vespula vulgaris</name>
    <name type="common">Yellow jacket</name>
    <name type="synonym">Wasp</name>
    <dbReference type="NCBI Taxonomy" id="7454"/>
    <lineage>
        <taxon>Eukaryota</taxon>
        <taxon>Metazoa</taxon>
        <taxon>Ecdysozoa</taxon>
        <taxon>Arthropoda</taxon>
        <taxon>Hexapoda</taxon>
        <taxon>Insecta</taxon>
        <taxon>Pterygota</taxon>
        <taxon>Neoptera</taxon>
        <taxon>Endopterygota</taxon>
        <taxon>Hymenoptera</taxon>
        <taxon>Apocrita</taxon>
        <taxon>Aculeata</taxon>
        <taxon>Vespoidea</taxon>
        <taxon>Vespidae</taxon>
        <taxon>Vespinae</taxon>
        <taxon>Vespula</taxon>
    </lineage>
</organism>
<evidence type="ECO:0000313" key="1">
    <source>
        <dbReference type="EMBL" id="KAF7404569.1"/>
    </source>
</evidence>
<dbReference type="AlphaFoldDB" id="A0A834NDY4"/>
<comment type="caution">
    <text evidence="1">The sequence shown here is derived from an EMBL/GenBank/DDBJ whole genome shotgun (WGS) entry which is preliminary data.</text>
</comment>
<accession>A0A834NDY4</accession>